<dbReference type="SUPFAM" id="SSF52047">
    <property type="entry name" value="RNI-like"/>
    <property type="match status" value="1"/>
</dbReference>
<dbReference type="PANTHER" id="PTHR13318:SF190">
    <property type="entry name" value="PARTNER OF PAIRED, ISOFORM B"/>
    <property type="match status" value="1"/>
</dbReference>
<sequence length="400" mass="44502">MGSVCSCKRDHYADENITRRGFSGRYFKFGSKWLESSLFLPAACCQFQQSHCPSLMEVCICKICEDIDKYRSFSMLPRDISQLIFNHLVDSCSLSDSCIEAFRDCALHDMCMREHMRVNNKWMDVISSQGSSLLSAYISSAEVTDFGLSLLRNCSNLQALGLDCCDKISSRGIKHIAGFTDLTYLSFRKCNGISAESMKSLSGSMKLVKLEFERCPLVHGGFIHLEGLTNLESLTIRNCKFITDSDLKPLAGLVNLKELQISCIDITNVGVSYLRDLYKLVVLNLEGSVVTASCLDYLTALTSLKSLNVNRCHLLDDGCEKFSALSSLKELNLGFNNITDTCLVQLKGMTKLEGLYLDSCRISNDGLAHLAGIRKHSLFPLPSFLCLALCCSVTHLLFLH</sequence>
<accession>M1D0U5</accession>
<evidence type="ECO:0000313" key="3">
    <source>
        <dbReference type="Proteomes" id="UP000011115"/>
    </source>
</evidence>
<dbReference type="Pfam" id="PF13516">
    <property type="entry name" value="LRR_6"/>
    <property type="match status" value="1"/>
</dbReference>
<protein>
    <submittedName>
        <fullName evidence="2">F-box-containing protein 1</fullName>
    </submittedName>
</protein>
<evidence type="ECO:0000313" key="2">
    <source>
        <dbReference type="EnsemblPlants" id="PGSC0003DMT400078850"/>
    </source>
</evidence>
<evidence type="ECO:0000256" key="1">
    <source>
        <dbReference type="SAM" id="Phobius"/>
    </source>
</evidence>
<dbReference type="Gene3D" id="3.80.10.10">
    <property type="entry name" value="Ribonuclease Inhibitor"/>
    <property type="match status" value="2"/>
</dbReference>
<dbReference type="Pfam" id="PF13855">
    <property type="entry name" value="LRR_8"/>
    <property type="match status" value="1"/>
</dbReference>
<dbReference type="EnsemblPlants" id="PGSC0003DMT400078850">
    <property type="protein sequence ID" value="PGSC0003DMT400078850"/>
    <property type="gene ID" value="PGSC0003DMG400030688"/>
</dbReference>
<proteinExistence type="predicted"/>
<dbReference type="FunFam" id="3.80.10.10:FF:000277">
    <property type="entry name" value="Leucine-rich repeat family protein"/>
    <property type="match status" value="1"/>
</dbReference>
<dbReference type="AlphaFoldDB" id="M1D0U5"/>
<dbReference type="InterPro" id="IPR032675">
    <property type="entry name" value="LRR_dom_sf"/>
</dbReference>
<dbReference type="InterPro" id="IPR006553">
    <property type="entry name" value="Leu-rich_rpt_Cys-con_subtyp"/>
</dbReference>
<keyword evidence="3" id="KW-1185">Reference proteome</keyword>
<dbReference type="SMART" id="SM00367">
    <property type="entry name" value="LRR_CC"/>
    <property type="match status" value="5"/>
</dbReference>
<keyword evidence="1" id="KW-1133">Transmembrane helix</keyword>
<dbReference type="ExpressionAtlas" id="M1D0U5">
    <property type="expression patterns" value="baseline"/>
</dbReference>
<dbReference type="PANTHER" id="PTHR13318">
    <property type="entry name" value="PARTNER OF PAIRED, ISOFORM B-RELATED"/>
    <property type="match status" value="1"/>
</dbReference>
<reference evidence="3" key="1">
    <citation type="journal article" date="2011" name="Nature">
        <title>Genome sequence and analysis of the tuber crop potato.</title>
        <authorList>
            <consortium name="The Potato Genome Sequencing Consortium"/>
        </authorList>
    </citation>
    <scope>NUCLEOTIDE SEQUENCE [LARGE SCALE GENOMIC DNA]</scope>
    <source>
        <strain evidence="3">cv. DM1-3 516 R44</strain>
    </source>
</reference>
<keyword evidence="1" id="KW-0812">Transmembrane</keyword>
<dbReference type="InterPro" id="IPR001611">
    <property type="entry name" value="Leu-rich_rpt"/>
</dbReference>
<dbReference type="Gramene" id="PGSC0003DMT400078850">
    <property type="protein sequence ID" value="PGSC0003DMT400078850"/>
    <property type="gene ID" value="PGSC0003DMG400030688"/>
</dbReference>
<gene>
    <name evidence="2" type="primary">LOC102583019</name>
</gene>
<organism evidence="2 3">
    <name type="scientific">Solanum tuberosum</name>
    <name type="common">Potato</name>
    <dbReference type="NCBI Taxonomy" id="4113"/>
    <lineage>
        <taxon>Eukaryota</taxon>
        <taxon>Viridiplantae</taxon>
        <taxon>Streptophyta</taxon>
        <taxon>Embryophyta</taxon>
        <taxon>Tracheophyta</taxon>
        <taxon>Spermatophyta</taxon>
        <taxon>Magnoliopsida</taxon>
        <taxon>eudicotyledons</taxon>
        <taxon>Gunneridae</taxon>
        <taxon>Pentapetalae</taxon>
        <taxon>asterids</taxon>
        <taxon>lamiids</taxon>
        <taxon>Solanales</taxon>
        <taxon>Solanaceae</taxon>
        <taxon>Solanoideae</taxon>
        <taxon>Solaneae</taxon>
        <taxon>Solanum</taxon>
    </lineage>
</organism>
<name>M1D0U5_SOLTU</name>
<reference evidence="2" key="2">
    <citation type="submission" date="2015-06" db="UniProtKB">
        <authorList>
            <consortium name="EnsemblPlants"/>
        </authorList>
    </citation>
    <scope>IDENTIFICATION</scope>
    <source>
        <strain evidence="2">DM1-3 516 R44</strain>
    </source>
</reference>
<keyword evidence="1" id="KW-0472">Membrane</keyword>
<dbReference type="OrthoDB" id="120976at2759"/>
<dbReference type="Proteomes" id="UP000011115">
    <property type="component" value="Unassembled WGS sequence"/>
</dbReference>
<feature type="transmembrane region" description="Helical" evidence="1">
    <location>
        <begin position="378"/>
        <end position="399"/>
    </location>
</feature>